<comment type="caution">
    <text evidence="3">The sequence shown here is derived from an EMBL/GenBank/DDBJ whole genome shotgun (WGS) entry which is preliminary data.</text>
</comment>
<proteinExistence type="predicted"/>
<feature type="compositionally biased region" description="Basic and acidic residues" evidence="1">
    <location>
        <begin position="58"/>
        <end position="101"/>
    </location>
</feature>
<dbReference type="Pfam" id="PF15477">
    <property type="entry name" value="SMAP"/>
    <property type="match status" value="1"/>
</dbReference>
<dbReference type="PANTHER" id="PTHR22426">
    <property type="entry name" value="ARGININE_SERINE-RICH COILED-COIL PROTEIN 2"/>
    <property type="match status" value="1"/>
</dbReference>
<dbReference type="Proteomes" id="UP000593564">
    <property type="component" value="Unassembled WGS sequence"/>
</dbReference>
<gene>
    <name evidence="3" type="ORF">HYC85_015231</name>
</gene>
<feature type="compositionally biased region" description="Basic and acidic residues" evidence="1">
    <location>
        <begin position="134"/>
        <end position="195"/>
    </location>
</feature>
<feature type="compositionally biased region" description="Basic and acidic residues" evidence="1">
    <location>
        <begin position="109"/>
        <end position="120"/>
    </location>
</feature>
<feature type="compositionally biased region" description="Low complexity" evidence="1">
    <location>
        <begin position="36"/>
        <end position="46"/>
    </location>
</feature>
<feature type="region of interest" description="Disordered" evidence="1">
    <location>
        <begin position="1"/>
        <end position="316"/>
    </location>
</feature>
<dbReference type="AlphaFoldDB" id="A0A7J7GW47"/>
<evidence type="ECO:0000256" key="1">
    <source>
        <dbReference type="SAM" id="MobiDB-lite"/>
    </source>
</evidence>
<name>A0A7J7GW47_CAMSI</name>
<reference evidence="3 4" key="2">
    <citation type="submission" date="2020-07" db="EMBL/GenBank/DDBJ databases">
        <title>Genome assembly of wild tea tree DASZ reveals pedigree and selection history of tea varieties.</title>
        <authorList>
            <person name="Zhang W."/>
        </authorList>
    </citation>
    <scope>NUCLEOTIDE SEQUENCE [LARGE SCALE GENOMIC DNA]</scope>
    <source>
        <strain evidence="4">cv. G240</strain>
        <tissue evidence="3">Leaf</tissue>
    </source>
</reference>
<feature type="domain" description="Small acidic protein-like" evidence="2">
    <location>
        <begin position="414"/>
        <end position="484"/>
    </location>
</feature>
<protein>
    <recommendedName>
        <fullName evidence="2">Small acidic protein-like domain-containing protein</fullName>
    </recommendedName>
</protein>
<evidence type="ECO:0000259" key="2">
    <source>
        <dbReference type="Pfam" id="PF15477"/>
    </source>
</evidence>
<feature type="compositionally biased region" description="Basic and acidic residues" evidence="1">
    <location>
        <begin position="214"/>
        <end position="306"/>
    </location>
</feature>
<dbReference type="PANTHER" id="PTHR22426:SF2">
    <property type="entry name" value="ARGININE_SERINE-RICH COILED-COIL PROTEIN 2"/>
    <property type="match status" value="1"/>
</dbReference>
<reference evidence="4" key="1">
    <citation type="journal article" date="2020" name="Nat. Commun.">
        <title>Genome assembly of wild tea tree DASZ reveals pedigree and selection history of tea varieties.</title>
        <authorList>
            <person name="Zhang W."/>
            <person name="Zhang Y."/>
            <person name="Qiu H."/>
            <person name="Guo Y."/>
            <person name="Wan H."/>
            <person name="Zhang X."/>
            <person name="Scossa F."/>
            <person name="Alseekh S."/>
            <person name="Zhang Q."/>
            <person name="Wang P."/>
            <person name="Xu L."/>
            <person name="Schmidt M.H."/>
            <person name="Jia X."/>
            <person name="Li D."/>
            <person name="Zhu A."/>
            <person name="Guo F."/>
            <person name="Chen W."/>
            <person name="Ni D."/>
            <person name="Usadel B."/>
            <person name="Fernie A.R."/>
            <person name="Wen W."/>
        </authorList>
    </citation>
    <scope>NUCLEOTIDE SEQUENCE [LARGE SCALE GENOMIC DNA]</scope>
    <source>
        <strain evidence="4">cv. G240</strain>
    </source>
</reference>
<keyword evidence="4" id="KW-1185">Reference proteome</keyword>
<evidence type="ECO:0000313" key="3">
    <source>
        <dbReference type="EMBL" id="KAF5945003.1"/>
    </source>
</evidence>
<feature type="region of interest" description="Disordered" evidence="1">
    <location>
        <begin position="330"/>
        <end position="358"/>
    </location>
</feature>
<organism evidence="3 4">
    <name type="scientific">Camellia sinensis</name>
    <name type="common">Tea plant</name>
    <name type="synonym">Thea sinensis</name>
    <dbReference type="NCBI Taxonomy" id="4442"/>
    <lineage>
        <taxon>Eukaryota</taxon>
        <taxon>Viridiplantae</taxon>
        <taxon>Streptophyta</taxon>
        <taxon>Embryophyta</taxon>
        <taxon>Tracheophyta</taxon>
        <taxon>Spermatophyta</taxon>
        <taxon>Magnoliopsida</taxon>
        <taxon>eudicotyledons</taxon>
        <taxon>Gunneridae</taxon>
        <taxon>Pentapetalae</taxon>
        <taxon>asterids</taxon>
        <taxon>Ericales</taxon>
        <taxon>Theaceae</taxon>
        <taxon>Camellia</taxon>
    </lineage>
</organism>
<accession>A0A7J7GW47</accession>
<dbReference type="EMBL" id="JACBKZ010000007">
    <property type="protein sequence ID" value="KAF5945003.1"/>
    <property type="molecule type" value="Genomic_DNA"/>
</dbReference>
<dbReference type="InterPro" id="IPR028124">
    <property type="entry name" value="SMAP_dom"/>
</dbReference>
<sequence>MEPYALSPSPDNADAKAAFRKLSNDAASRKYRRRSPVSGSSSSYGSPKREYSSSPIHSRGDLARDSDPRRKKDDGKGVDRDSGRNHHDRSGHSYRHSDRQSSRSSHNYHRQDEYVRHEKYTDEEERNYKSSRRGSVDTRSDRTRRESEHYRSRDHLQGDDKYSRDRSDGSGSRSRDKERETSSVDYQKYKDKDSLSYRAGSGRRHTNSNVEGMKSGERDRHMGDGDGRDEKRDYRRSSGDCKSDRSPVYEESRSHRKEIAKSDPRELDGEKYTKEEKKKYDARETSRHKDQYDRESGELFEDKTSRSQESAAKKTKFSLGPDFVSKFTTVADERQSSSSKQAQELVGKLTSEQAPVKGSEAANDIDAAKVAAMKAAELVNKNLIGMGYMSTDQKKKLLWGNKKNTAAEESGHHWDSALFSDRERQEKFNKLMGVKGDVKVEQKPDNQESSSLLQAEKQRELQLDLEKQYTAGLRRRDGRTVGLGL</sequence>
<evidence type="ECO:0000313" key="4">
    <source>
        <dbReference type="Proteomes" id="UP000593564"/>
    </source>
</evidence>